<evidence type="ECO:0000259" key="10">
    <source>
        <dbReference type="PROSITE" id="PS50994"/>
    </source>
</evidence>
<dbReference type="PANTHER" id="PTHR42648:SF11">
    <property type="entry name" value="TRANSPOSON TY4-P GAG-POL POLYPROTEIN"/>
    <property type="match status" value="1"/>
</dbReference>
<keyword evidence="9" id="KW-0233">DNA recombination</keyword>
<dbReference type="Gene3D" id="3.30.420.10">
    <property type="entry name" value="Ribonuclease H-like superfamily/Ribonuclease H"/>
    <property type="match status" value="1"/>
</dbReference>
<proteinExistence type="predicted"/>
<gene>
    <name evidence="11" type="primary">POLX_984</name>
    <name evidence="11" type="ORF">AVEN_147583_1</name>
</gene>
<evidence type="ECO:0000256" key="4">
    <source>
        <dbReference type="ARBA" id="ARBA00022801"/>
    </source>
</evidence>
<keyword evidence="8" id="KW-0548">Nucleotidyltransferase</keyword>
<dbReference type="GO" id="GO:0016787">
    <property type="term" value="F:hydrolase activity"/>
    <property type="evidence" value="ECO:0007669"/>
    <property type="project" value="UniProtKB-KW"/>
</dbReference>
<dbReference type="GO" id="GO:0006310">
    <property type="term" value="P:DNA recombination"/>
    <property type="evidence" value="ECO:0007669"/>
    <property type="project" value="UniProtKB-KW"/>
</dbReference>
<dbReference type="AlphaFoldDB" id="A0A4Y2H5I6"/>
<feature type="domain" description="Integrase catalytic" evidence="10">
    <location>
        <begin position="128"/>
        <end position="242"/>
    </location>
</feature>
<keyword evidence="8" id="KW-0808">Transferase</keyword>
<keyword evidence="4" id="KW-0378">Hydrolase</keyword>
<evidence type="ECO:0000313" key="12">
    <source>
        <dbReference type="Proteomes" id="UP000499080"/>
    </source>
</evidence>
<keyword evidence="12" id="KW-1185">Reference proteome</keyword>
<evidence type="ECO:0000256" key="5">
    <source>
        <dbReference type="ARBA" id="ARBA00022842"/>
    </source>
</evidence>
<evidence type="ECO:0000256" key="2">
    <source>
        <dbReference type="ARBA" id="ARBA00022723"/>
    </source>
</evidence>
<keyword evidence="5" id="KW-0460">Magnesium</keyword>
<dbReference type="GO" id="GO:0004519">
    <property type="term" value="F:endonuclease activity"/>
    <property type="evidence" value="ECO:0007669"/>
    <property type="project" value="UniProtKB-KW"/>
</dbReference>
<dbReference type="Proteomes" id="UP000499080">
    <property type="component" value="Unassembled WGS sequence"/>
</dbReference>
<keyword evidence="2" id="KW-0479">Metal-binding</keyword>
<dbReference type="SUPFAM" id="SSF53098">
    <property type="entry name" value="Ribonuclease H-like"/>
    <property type="match status" value="1"/>
</dbReference>
<dbReference type="EMBL" id="BGPR01001712">
    <property type="protein sequence ID" value="GBM60018.1"/>
    <property type="molecule type" value="Genomic_DNA"/>
</dbReference>
<dbReference type="PANTHER" id="PTHR42648">
    <property type="entry name" value="TRANSPOSASE, PUTATIVE-RELATED"/>
    <property type="match status" value="1"/>
</dbReference>
<dbReference type="GO" id="GO:0003676">
    <property type="term" value="F:nucleic acid binding"/>
    <property type="evidence" value="ECO:0007669"/>
    <property type="project" value="InterPro"/>
</dbReference>
<keyword evidence="7" id="KW-0695">RNA-directed DNA polymerase</keyword>
<dbReference type="InterPro" id="IPR012337">
    <property type="entry name" value="RNaseH-like_sf"/>
</dbReference>
<evidence type="ECO:0000256" key="8">
    <source>
        <dbReference type="ARBA" id="ARBA00022932"/>
    </source>
</evidence>
<dbReference type="GO" id="GO:0015074">
    <property type="term" value="P:DNA integration"/>
    <property type="evidence" value="ECO:0007669"/>
    <property type="project" value="UniProtKB-KW"/>
</dbReference>
<keyword evidence="3" id="KW-0255">Endonuclease</keyword>
<keyword evidence="8" id="KW-0239">DNA-directed DNA polymerase</keyword>
<protein>
    <submittedName>
        <fullName evidence="11">Retrovirus-related Pol polyprotein from transposon TNT 1-94</fullName>
    </submittedName>
</protein>
<organism evidence="11 12">
    <name type="scientific">Araneus ventricosus</name>
    <name type="common">Orbweaver spider</name>
    <name type="synonym">Epeira ventricosa</name>
    <dbReference type="NCBI Taxonomy" id="182803"/>
    <lineage>
        <taxon>Eukaryota</taxon>
        <taxon>Metazoa</taxon>
        <taxon>Ecdysozoa</taxon>
        <taxon>Arthropoda</taxon>
        <taxon>Chelicerata</taxon>
        <taxon>Arachnida</taxon>
        <taxon>Araneae</taxon>
        <taxon>Araneomorphae</taxon>
        <taxon>Entelegynae</taxon>
        <taxon>Araneoidea</taxon>
        <taxon>Araneidae</taxon>
        <taxon>Araneus</taxon>
    </lineage>
</organism>
<evidence type="ECO:0000256" key="9">
    <source>
        <dbReference type="ARBA" id="ARBA00023172"/>
    </source>
</evidence>
<dbReference type="GO" id="GO:0046872">
    <property type="term" value="F:metal ion binding"/>
    <property type="evidence" value="ECO:0007669"/>
    <property type="project" value="UniProtKB-KW"/>
</dbReference>
<accession>A0A4Y2H5I6</accession>
<dbReference type="OrthoDB" id="1751483at2759"/>
<evidence type="ECO:0000256" key="6">
    <source>
        <dbReference type="ARBA" id="ARBA00022908"/>
    </source>
</evidence>
<reference evidence="11 12" key="1">
    <citation type="journal article" date="2019" name="Sci. Rep.">
        <title>Orb-weaving spider Araneus ventricosus genome elucidates the spidroin gene catalogue.</title>
        <authorList>
            <person name="Kono N."/>
            <person name="Nakamura H."/>
            <person name="Ohtoshi R."/>
            <person name="Moran D.A.P."/>
            <person name="Shinohara A."/>
            <person name="Yoshida Y."/>
            <person name="Fujiwara M."/>
            <person name="Mori M."/>
            <person name="Tomita M."/>
            <person name="Arakawa K."/>
        </authorList>
    </citation>
    <scope>NUCLEOTIDE SEQUENCE [LARGE SCALE GENOMIC DNA]</scope>
</reference>
<dbReference type="Pfam" id="PF00665">
    <property type="entry name" value="rve"/>
    <property type="match status" value="1"/>
</dbReference>
<keyword evidence="6" id="KW-0229">DNA integration</keyword>
<name>A0A4Y2H5I6_ARAVE</name>
<keyword evidence="1" id="KW-0540">Nuclease</keyword>
<evidence type="ECO:0000256" key="3">
    <source>
        <dbReference type="ARBA" id="ARBA00022759"/>
    </source>
</evidence>
<dbReference type="InterPro" id="IPR039537">
    <property type="entry name" value="Retrotran_Ty1/copia-like"/>
</dbReference>
<dbReference type="InterPro" id="IPR036397">
    <property type="entry name" value="RNaseH_sf"/>
</dbReference>
<dbReference type="GO" id="GO:0003887">
    <property type="term" value="F:DNA-directed DNA polymerase activity"/>
    <property type="evidence" value="ECO:0007669"/>
    <property type="project" value="UniProtKB-KW"/>
</dbReference>
<sequence length="242" mass="28504">MRRNLISGAQIDIVGNYIEWDSDKMLVYNSRKEYRFSVNRVDKLYIVYVYPSKYEAKFKDVALISNLKLDFVHRRFCHVNIPFIQSMSKNNSVKGIEHLSKSKVENCVDFKIGKPTRSSLKKNYTYRRTTQRCLDTVHCDLWGPAPVTSMGGNRYFLSIIDDYSRKVDVYIIKGKEQVFDCFKKYLANVERELNSKIKCMRSDNGLEFCHKEFENFLAKLRIKMGRTSVYTLEQNGIEEKFN</sequence>
<evidence type="ECO:0000256" key="1">
    <source>
        <dbReference type="ARBA" id="ARBA00022722"/>
    </source>
</evidence>
<dbReference type="GO" id="GO:0003964">
    <property type="term" value="F:RNA-directed DNA polymerase activity"/>
    <property type="evidence" value="ECO:0007669"/>
    <property type="project" value="UniProtKB-KW"/>
</dbReference>
<comment type="caution">
    <text evidence="11">The sequence shown here is derived from an EMBL/GenBank/DDBJ whole genome shotgun (WGS) entry which is preliminary data.</text>
</comment>
<dbReference type="PROSITE" id="PS50994">
    <property type="entry name" value="INTEGRASE"/>
    <property type="match status" value="1"/>
</dbReference>
<dbReference type="InterPro" id="IPR001584">
    <property type="entry name" value="Integrase_cat-core"/>
</dbReference>
<evidence type="ECO:0000313" key="11">
    <source>
        <dbReference type="EMBL" id="GBM60018.1"/>
    </source>
</evidence>
<evidence type="ECO:0000256" key="7">
    <source>
        <dbReference type="ARBA" id="ARBA00022918"/>
    </source>
</evidence>